<name>A0AAJ6QUU2_9ACAR</name>
<dbReference type="InterPro" id="IPR036920">
    <property type="entry name" value="Ribosomal_uL16_sf"/>
</dbReference>
<dbReference type="InterPro" id="IPR047873">
    <property type="entry name" value="Ribosomal_uL16"/>
</dbReference>
<protein>
    <recommendedName>
        <fullName evidence="4">Large ribosomal subunit protein uL16m</fullName>
    </recommendedName>
    <alternativeName>
        <fullName evidence="5">39S ribosomal protein L16, mitochondrial</fullName>
    </alternativeName>
</protein>
<dbReference type="InterPro" id="IPR016180">
    <property type="entry name" value="Ribosomal_uL16_dom"/>
</dbReference>
<gene>
    <name evidence="8" type="primary">LOC100902228</name>
</gene>
<dbReference type="InterPro" id="IPR000114">
    <property type="entry name" value="Ribosomal_uL16_bact-type"/>
</dbReference>
<dbReference type="CDD" id="cd01433">
    <property type="entry name" value="Ribosomal_L16_L10e"/>
    <property type="match status" value="1"/>
</dbReference>
<dbReference type="RefSeq" id="XP_003746522.1">
    <property type="nucleotide sequence ID" value="XM_003746474.2"/>
</dbReference>
<dbReference type="PANTHER" id="PTHR12220">
    <property type="entry name" value="50S/60S RIBOSOMAL PROTEIN L16"/>
    <property type="match status" value="1"/>
</dbReference>
<evidence type="ECO:0000256" key="5">
    <source>
        <dbReference type="ARBA" id="ARBA00035440"/>
    </source>
</evidence>
<dbReference type="PRINTS" id="PR00060">
    <property type="entry name" value="RIBOSOMALL16"/>
</dbReference>
<dbReference type="AlphaFoldDB" id="A0AAJ6QUU2"/>
<dbReference type="KEGG" id="goe:100902228"/>
<keyword evidence="7" id="KW-1185">Reference proteome</keyword>
<organism evidence="7 8">
    <name type="scientific">Galendromus occidentalis</name>
    <name type="common">western predatory mite</name>
    <dbReference type="NCBI Taxonomy" id="34638"/>
    <lineage>
        <taxon>Eukaryota</taxon>
        <taxon>Metazoa</taxon>
        <taxon>Ecdysozoa</taxon>
        <taxon>Arthropoda</taxon>
        <taxon>Chelicerata</taxon>
        <taxon>Arachnida</taxon>
        <taxon>Acari</taxon>
        <taxon>Parasitiformes</taxon>
        <taxon>Mesostigmata</taxon>
        <taxon>Gamasina</taxon>
        <taxon>Phytoseioidea</taxon>
        <taxon>Phytoseiidae</taxon>
        <taxon>Typhlodrominae</taxon>
        <taxon>Galendromus</taxon>
    </lineage>
</organism>
<evidence type="ECO:0000256" key="2">
    <source>
        <dbReference type="ARBA" id="ARBA00022980"/>
    </source>
</evidence>
<dbReference type="GeneID" id="100902228"/>
<evidence type="ECO:0000313" key="7">
    <source>
        <dbReference type="Proteomes" id="UP000694867"/>
    </source>
</evidence>
<evidence type="ECO:0000313" key="8">
    <source>
        <dbReference type="RefSeq" id="XP_003746522.1"/>
    </source>
</evidence>
<evidence type="ECO:0000256" key="3">
    <source>
        <dbReference type="ARBA" id="ARBA00023274"/>
    </source>
</evidence>
<dbReference type="GO" id="GO:0003735">
    <property type="term" value="F:structural constituent of ribosome"/>
    <property type="evidence" value="ECO:0007669"/>
    <property type="project" value="InterPro"/>
</dbReference>
<dbReference type="Proteomes" id="UP000694867">
    <property type="component" value="Unplaced"/>
</dbReference>
<evidence type="ECO:0000256" key="1">
    <source>
        <dbReference type="ARBA" id="ARBA00008931"/>
    </source>
</evidence>
<dbReference type="PANTHER" id="PTHR12220:SF13">
    <property type="entry name" value="LARGE RIBOSOMAL SUBUNIT PROTEIN UL16M"/>
    <property type="match status" value="1"/>
</dbReference>
<comment type="similarity">
    <text evidence="1 6">Belongs to the universal ribosomal protein uL16 family.</text>
</comment>
<dbReference type="GO" id="GO:0019843">
    <property type="term" value="F:rRNA binding"/>
    <property type="evidence" value="ECO:0007669"/>
    <property type="project" value="InterPro"/>
</dbReference>
<dbReference type="Pfam" id="PF00252">
    <property type="entry name" value="Ribosomal_L16"/>
    <property type="match status" value="1"/>
</dbReference>
<dbReference type="SUPFAM" id="SSF54686">
    <property type="entry name" value="Ribosomal protein L16p/L10e"/>
    <property type="match status" value="1"/>
</dbReference>
<keyword evidence="3 6" id="KW-0687">Ribonucleoprotein</keyword>
<accession>A0AAJ6QUU2</accession>
<evidence type="ECO:0000256" key="4">
    <source>
        <dbReference type="ARBA" id="ARBA00035302"/>
    </source>
</evidence>
<dbReference type="Gene3D" id="3.90.1170.10">
    <property type="entry name" value="Ribosomal protein L10e/L16"/>
    <property type="match status" value="1"/>
</dbReference>
<evidence type="ECO:0000256" key="6">
    <source>
        <dbReference type="RuleBase" id="RU004413"/>
    </source>
</evidence>
<dbReference type="CTD" id="54948"/>
<proteinExistence type="inferred from homology"/>
<reference evidence="8" key="1">
    <citation type="submission" date="2025-08" db="UniProtKB">
        <authorList>
            <consortium name="RefSeq"/>
        </authorList>
    </citation>
    <scope>IDENTIFICATION</scope>
</reference>
<keyword evidence="2 6" id="KW-0689">Ribosomal protein</keyword>
<dbReference type="GO" id="GO:0032543">
    <property type="term" value="P:mitochondrial translation"/>
    <property type="evidence" value="ECO:0007669"/>
    <property type="project" value="TreeGrafter"/>
</dbReference>
<sequence>MTTALGSRAAFNSQISNVRYLKRWKVPERFENVNIEANERRLAMLERQPIYPPGVRPMKVPKELCHMKGPETVNNTLLYKQYGVMTLCGGWLRTGVIEMMRLTLNKKLDLTTSFAAWRIDPPYKPLTKKGIGKRMGKGKGAIDQYVVPVKAGRILFEVGGTIDFLEIEPVLQEICYKLSVDAIPVSQQILENIEAHYEKLERRNINPFSLKQVIDHNMHGSDKWVTKIEKKYYGDYI</sequence>
<dbReference type="GO" id="GO:0005762">
    <property type="term" value="C:mitochondrial large ribosomal subunit"/>
    <property type="evidence" value="ECO:0007669"/>
    <property type="project" value="TreeGrafter"/>
</dbReference>